<dbReference type="Gene3D" id="1.20.1530.20">
    <property type="match status" value="1"/>
</dbReference>
<sequence length="327" mass="35694">MFKKHVTKTISLFTHSTSLLILAIVVGSIIGLTSPSLGSSAGNYIDPTIMALVVLLLFEVPLKGVFKGGTNVRFIGLAWVMNFIIIPVVGFGIASVFLSGEALFYTGLVIYFMAPCTDWYLGFTRLAKGNVELGATLLPINMVSQLVLFPIYLLAFNTVIEYKIDLTVLLEWFIKPLIAATVLRFVLHRFIDKLLPICNALIPLVLMLLVGQIFAANINQLAAHLSIVPLLLLAIFVFFIVTFALGELAAKFAKLEYPDHCLLTFTTGARNAPLMLGLTTVAIPDQPLIYATITIGMLIEFPHLTALKAISLKRFKSESSSNLATSS</sequence>
<feature type="transmembrane region" description="Helical" evidence="8">
    <location>
        <begin position="133"/>
        <end position="154"/>
    </location>
</feature>
<dbReference type="RefSeq" id="WP_022550694.1">
    <property type="nucleotide sequence ID" value="NC_022528.1"/>
</dbReference>
<dbReference type="EMBL" id="FO203526">
    <property type="protein sequence ID" value="CCO57803.1"/>
    <property type="molecule type" value="Genomic_DNA"/>
</dbReference>
<dbReference type="KEGG" id="vni:VIBNI_A1696"/>
<evidence type="ECO:0000256" key="3">
    <source>
        <dbReference type="ARBA" id="ARBA00022448"/>
    </source>
</evidence>
<dbReference type="GO" id="GO:0005886">
    <property type="term" value="C:plasma membrane"/>
    <property type="evidence" value="ECO:0007669"/>
    <property type="project" value="UniProtKB-SubCell"/>
</dbReference>
<dbReference type="PATRIC" id="fig|1260221.3.peg.1614"/>
<feature type="transmembrane region" description="Helical" evidence="8">
    <location>
        <begin position="194"/>
        <end position="215"/>
    </location>
</feature>
<evidence type="ECO:0000256" key="4">
    <source>
        <dbReference type="ARBA" id="ARBA00022475"/>
    </source>
</evidence>
<feature type="transmembrane region" description="Helical" evidence="8">
    <location>
        <begin position="44"/>
        <end position="62"/>
    </location>
</feature>
<dbReference type="eggNOG" id="COG0798">
    <property type="taxonomic scope" value="Bacteria"/>
</dbReference>
<feature type="transmembrane region" description="Helical" evidence="8">
    <location>
        <begin position="227"/>
        <end position="250"/>
    </location>
</feature>
<keyword evidence="6 8" id="KW-1133">Transmembrane helix</keyword>
<dbReference type="PANTHER" id="PTHR43057:SF1">
    <property type="entry name" value="ARSENICAL-RESISTANCE PROTEIN 3"/>
    <property type="match status" value="1"/>
</dbReference>
<keyword evidence="7 8" id="KW-0472">Membrane</keyword>
<comment type="similarity">
    <text evidence="2">Belongs to the arsenical resistance-3 (ACR3) (TC 2.A.59) family.</text>
</comment>
<keyword evidence="10" id="KW-1185">Reference proteome</keyword>
<evidence type="ECO:0000256" key="1">
    <source>
        <dbReference type="ARBA" id="ARBA00004651"/>
    </source>
</evidence>
<evidence type="ECO:0000256" key="8">
    <source>
        <dbReference type="SAM" id="Phobius"/>
    </source>
</evidence>
<dbReference type="OrthoDB" id="3254016at2"/>
<dbReference type="STRING" id="28173.VIBNI_A1696"/>
<feature type="transmembrane region" description="Helical" evidence="8">
    <location>
        <begin position="103"/>
        <end position="121"/>
    </location>
</feature>
<feature type="transmembrane region" description="Helical" evidence="8">
    <location>
        <begin position="166"/>
        <end position="187"/>
    </location>
</feature>
<dbReference type="GO" id="GO:0015105">
    <property type="term" value="F:arsenite transmembrane transporter activity"/>
    <property type="evidence" value="ECO:0007669"/>
    <property type="project" value="TreeGrafter"/>
</dbReference>
<gene>
    <name evidence="9" type="ORF">VIBNI_A1696</name>
</gene>
<feature type="transmembrane region" description="Helical" evidence="8">
    <location>
        <begin position="12"/>
        <end position="32"/>
    </location>
</feature>
<dbReference type="InterPro" id="IPR004706">
    <property type="entry name" value="Arsenical-R_Acr3"/>
</dbReference>
<dbReference type="GO" id="GO:0015104">
    <property type="term" value="F:antimonite transmembrane transporter activity"/>
    <property type="evidence" value="ECO:0007669"/>
    <property type="project" value="TreeGrafter"/>
</dbReference>
<evidence type="ECO:0000313" key="10">
    <source>
        <dbReference type="Proteomes" id="UP000016895"/>
    </source>
</evidence>
<keyword evidence="5 8" id="KW-0812">Transmembrane</keyword>
<evidence type="ECO:0000313" key="9">
    <source>
        <dbReference type="EMBL" id="CCO57803.1"/>
    </source>
</evidence>
<dbReference type="InterPro" id="IPR002657">
    <property type="entry name" value="BilAc:Na_symport/Acr3"/>
</dbReference>
<evidence type="ECO:0000256" key="7">
    <source>
        <dbReference type="ARBA" id="ARBA00023136"/>
    </source>
</evidence>
<comment type="subcellular location">
    <subcellularLocation>
        <location evidence="1">Cell membrane</location>
        <topology evidence="1">Multi-pass membrane protein</topology>
    </subcellularLocation>
</comment>
<keyword evidence="4" id="KW-1003">Cell membrane</keyword>
<dbReference type="GO" id="GO:0015297">
    <property type="term" value="F:antiporter activity"/>
    <property type="evidence" value="ECO:0007669"/>
    <property type="project" value="InterPro"/>
</dbReference>
<dbReference type="InterPro" id="IPR038770">
    <property type="entry name" value="Na+/solute_symporter_sf"/>
</dbReference>
<keyword evidence="3" id="KW-0813">Transport</keyword>
<feature type="transmembrane region" description="Helical" evidence="8">
    <location>
        <begin position="74"/>
        <end position="97"/>
    </location>
</feature>
<evidence type="ECO:0000256" key="5">
    <source>
        <dbReference type="ARBA" id="ARBA00022692"/>
    </source>
</evidence>
<reference evidence="9 10" key="1">
    <citation type="journal article" date="2013" name="ISME J.">
        <title>Comparative genomics of pathogenic lineages of Vibrio nigripulchritudo identifies virulence-associated traits.</title>
        <authorList>
            <person name="Goudenege D."/>
            <person name="Labreuche Y."/>
            <person name="Krin E."/>
            <person name="Ansquer D."/>
            <person name="Mangenot S."/>
            <person name="Calteau A."/>
            <person name="Medigue C."/>
            <person name="Mazel D."/>
            <person name="Polz M.F."/>
            <person name="Le Roux F."/>
        </authorList>
    </citation>
    <scope>NUCLEOTIDE SEQUENCE [LARGE SCALE GENOMIC DNA]</scope>
    <source>
        <strain evidence="10">SnF1</strain>
    </source>
</reference>
<feature type="transmembrane region" description="Helical" evidence="8">
    <location>
        <begin position="262"/>
        <end position="283"/>
    </location>
</feature>
<organism evidence="9 10">
    <name type="scientific">Vibrio nigripulchritudo</name>
    <dbReference type="NCBI Taxonomy" id="28173"/>
    <lineage>
        <taxon>Bacteria</taxon>
        <taxon>Pseudomonadati</taxon>
        <taxon>Pseudomonadota</taxon>
        <taxon>Gammaproteobacteria</taxon>
        <taxon>Vibrionales</taxon>
        <taxon>Vibrionaceae</taxon>
        <taxon>Vibrio</taxon>
    </lineage>
</organism>
<accession>U4KFG4</accession>
<dbReference type="Proteomes" id="UP000016895">
    <property type="component" value="Chromosome 1"/>
</dbReference>
<feature type="transmembrane region" description="Helical" evidence="8">
    <location>
        <begin position="289"/>
        <end position="307"/>
    </location>
</feature>
<evidence type="ECO:0000256" key="6">
    <source>
        <dbReference type="ARBA" id="ARBA00022989"/>
    </source>
</evidence>
<dbReference type="Pfam" id="PF01758">
    <property type="entry name" value="SBF"/>
    <property type="match status" value="1"/>
</dbReference>
<dbReference type="PANTHER" id="PTHR43057">
    <property type="entry name" value="ARSENITE EFFLUX TRANSPORTER"/>
    <property type="match status" value="1"/>
</dbReference>
<dbReference type="AlphaFoldDB" id="U4KFG4"/>
<protein>
    <submittedName>
        <fullName evidence="9">Putative transporter</fullName>
    </submittedName>
</protein>
<evidence type="ECO:0000256" key="2">
    <source>
        <dbReference type="ARBA" id="ARBA00010110"/>
    </source>
</evidence>
<name>U4KFG4_9VIBR</name>
<proteinExistence type="inferred from homology"/>